<proteinExistence type="predicted"/>
<accession>Q13JQ5</accession>
<dbReference type="EMBL" id="CP000271">
    <property type="protein sequence ID" value="ABE35684.1"/>
    <property type="molecule type" value="Genomic_DNA"/>
</dbReference>
<name>Q13JQ5_PARXL</name>
<keyword evidence="2" id="KW-1185">Reference proteome</keyword>
<evidence type="ECO:0000313" key="1">
    <source>
        <dbReference type="EMBL" id="ABE35684.1"/>
    </source>
</evidence>
<dbReference type="KEGG" id="bxb:DR64_5602"/>
<reference evidence="1 2" key="1">
    <citation type="journal article" date="2006" name="Proc. Natl. Acad. Sci. U.S.A.">
        <title>Burkholderia xenovorans LB400 harbors a multi-replicon, 9.73-Mbp genome shaped for versatility.</title>
        <authorList>
            <person name="Chain P.S."/>
            <person name="Denef V.J."/>
            <person name="Konstantinidis K.T."/>
            <person name="Vergez L.M."/>
            <person name="Agullo L."/>
            <person name="Reyes V.L."/>
            <person name="Hauser L."/>
            <person name="Cordova M."/>
            <person name="Gomez L."/>
            <person name="Gonzalez M."/>
            <person name="Land M."/>
            <person name="Lao V."/>
            <person name="Larimer F."/>
            <person name="LiPuma J.J."/>
            <person name="Mahenthiralingam E."/>
            <person name="Malfatti S.A."/>
            <person name="Marx C.J."/>
            <person name="Parnell J.J."/>
            <person name="Ramette A."/>
            <person name="Richardson P."/>
            <person name="Seeger M."/>
            <person name="Smith D."/>
            <person name="Spilker T."/>
            <person name="Sul W.J."/>
            <person name="Tsoi T.V."/>
            <person name="Ulrich L.E."/>
            <person name="Zhulin I.B."/>
            <person name="Tiedje J.M."/>
        </authorList>
    </citation>
    <scope>NUCLEOTIDE SEQUENCE [LARGE SCALE GENOMIC DNA]</scope>
    <source>
        <strain evidence="1 2">LB400</strain>
    </source>
</reference>
<dbReference type="KEGG" id="bxe:Bxe_B0262"/>
<organism evidence="1 2">
    <name type="scientific">Paraburkholderia xenovorans (strain LB400)</name>
    <dbReference type="NCBI Taxonomy" id="266265"/>
    <lineage>
        <taxon>Bacteria</taxon>
        <taxon>Pseudomonadati</taxon>
        <taxon>Pseudomonadota</taxon>
        <taxon>Betaproteobacteria</taxon>
        <taxon>Burkholderiales</taxon>
        <taxon>Burkholderiaceae</taxon>
        <taxon>Paraburkholderia</taxon>
    </lineage>
</organism>
<dbReference type="AlphaFoldDB" id="Q13JQ5"/>
<sequence length="117" mass="12956">MVKHTPYSIIVTYAEDRQQLIVQAVDPARLTTIVAGKLEMPILLDEFDFKLDDAFARRLGAAMLSLIALGQPDIKQYMSMTYDPIDQASRQFGEGIKLSFVVAVTPIAVGRDAPRNS</sequence>
<dbReference type="Proteomes" id="UP000001817">
    <property type="component" value="Chromosome 2"/>
</dbReference>
<dbReference type="RefSeq" id="WP_011492957.1">
    <property type="nucleotide sequence ID" value="NC_007952.1"/>
</dbReference>
<gene>
    <name evidence="1" type="ORF">Bxe_B0262</name>
</gene>
<dbReference type="eggNOG" id="ENOG50316TK">
    <property type="taxonomic scope" value="Bacteria"/>
</dbReference>
<protein>
    <submittedName>
        <fullName evidence="1">Uncharacterized protein</fullName>
    </submittedName>
</protein>
<evidence type="ECO:0000313" key="2">
    <source>
        <dbReference type="Proteomes" id="UP000001817"/>
    </source>
</evidence>